<gene>
    <name evidence="1" type="ORF">BJ970_007111</name>
</gene>
<dbReference type="SUPFAM" id="SSF55961">
    <property type="entry name" value="Bet v1-like"/>
    <property type="match status" value="1"/>
</dbReference>
<evidence type="ECO:0000313" key="2">
    <source>
        <dbReference type="Proteomes" id="UP000584374"/>
    </source>
</evidence>
<organism evidence="1 2">
    <name type="scientific">Saccharopolyspora phatthalungensis</name>
    <dbReference type="NCBI Taxonomy" id="664693"/>
    <lineage>
        <taxon>Bacteria</taxon>
        <taxon>Bacillati</taxon>
        <taxon>Actinomycetota</taxon>
        <taxon>Actinomycetes</taxon>
        <taxon>Pseudonocardiales</taxon>
        <taxon>Pseudonocardiaceae</taxon>
        <taxon>Saccharopolyspora</taxon>
    </lineage>
</organism>
<evidence type="ECO:0000313" key="1">
    <source>
        <dbReference type="EMBL" id="MBB5159512.1"/>
    </source>
</evidence>
<dbReference type="InterPro" id="IPR023393">
    <property type="entry name" value="START-like_dom_sf"/>
</dbReference>
<dbReference type="AlphaFoldDB" id="A0A840QAF0"/>
<dbReference type="Gene3D" id="3.30.530.20">
    <property type="match status" value="1"/>
</dbReference>
<reference evidence="1 2" key="1">
    <citation type="submission" date="2020-08" db="EMBL/GenBank/DDBJ databases">
        <title>Sequencing the genomes of 1000 actinobacteria strains.</title>
        <authorList>
            <person name="Klenk H.-P."/>
        </authorList>
    </citation>
    <scope>NUCLEOTIDE SEQUENCE [LARGE SCALE GENOMIC DNA]</scope>
    <source>
        <strain evidence="1 2">DSM 45584</strain>
    </source>
</reference>
<accession>A0A840QAF0</accession>
<dbReference type="Proteomes" id="UP000584374">
    <property type="component" value="Unassembled WGS sequence"/>
</dbReference>
<evidence type="ECO:0008006" key="3">
    <source>
        <dbReference type="Google" id="ProtNLM"/>
    </source>
</evidence>
<name>A0A840QAF0_9PSEU</name>
<comment type="caution">
    <text evidence="1">The sequence shown here is derived from an EMBL/GenBank/DDBJ whole genome shotgun (WGS) entry which is preliminary data.</text>
</comment>
<dbReference type="EMBL" id="JACHIW010000002">
    <property type="protein sequence ID" value="MBB5159512.1"/>
    <property type="molecule type" value="Genomic_DNA"/>
</dbReference>
<sequence>MSTLSGVPGLFRIENCSRHEVLAKMRDITPGKWRHDEVFGQYCSISDHIDAPAREVYEYMADTRSLAEWTLTLRKLRETDEAGLWVGDEMMGDSTQIYTRTVANPEAMTVDYHCAWDQGKHLWMIYLFRVIDSQLVFNRPGTVLLWTNCRHPFYADNPWPELVPSPNRQWVGELWDLFYAAHWLELQNLKNICEHRHATGTSLIPNWSEVDA</sequence>
<protein>
    <recommendedName>
        <fullName evidence="3">SRPBCC family protein</fullName>
    </recommendedName>
</protein>
<keyword evidence="2" id="KW-1185">Reference proteome</keyword>
<proteinExistence type="predicted"/>
<dbReference type="RefSeq" id="WP_312864603.1">
    <property type="nucleotide sequence ID" value="NZ_JACHIW010000002.1"/>
</dbReference>